<keyword evidence="1" id="KW-1133">Transmembrane helix</keyword>
<feature type="transmembrane region" description="Helical" evidence="1">
    <location>
        <begin position="83"/>
        <end position="101"/>
    </location>
</feature>
<dbReference type="SUPFAM" id="SSF46785">
    <property type="entry name" value="Winged helix' DNA-binding domain"/>
    <property type="match status" value="1"/>
</dbReference>
<protein>
    <recommendedName>
        <fullName evidence="3">LexA repressor DNA-binding domain-containing protein</fullName>
    </recommendedName>
</protein>
<dbReference type="Gene3D" id="1.10.10.10">
    <property type="entry name" value="Winged helix-like DNA-binding domain superfamily/Winged helix DNA-binding domain"/>
    <property type="match status" value="1"/>
</dbReference>
<evidence type="ECO:0000256" key="1">
    <source>
        <dbReference type="SAM" id="Phobius"/>
    </source>
</evidence>
<comment type="caution">
    <text evidence="2">The sequence shown here is derived from an EMBL/GenBank/DDBJ whole genome shotgun (WGS) entry which is preliminary data.</text>
</comment>
<gene>
    <name evidence="2" type="ORF">ENO26_03000</name>
</gene>
<dbReference type="AlphaFoldDB" id="A0A7J2U2K2"/>
<keyword evidence="1" id="KW-0472">Membrane</keyword>
<reference evidence="2" key="1">
    <citation type="journal article" date="2020" name="mSystems">
        <title>Genome- and Community-Level Interaction Insights into Carbon Utilization and Element Cycling Functions of Hydrothermarchaeota in Hydrothermal Sediment.</title>
        <authorList>
            <person name="Zhou Z."/>
            <person name="Liu Y."/>
            <person name="Xu W."/>
            <person name="Pan J."/>
            <person name="Luo Z.H."/>
            <person name="Li M."/>
        </authorList>
    </citation>
    <scope>NUCLEOTIDE SEQUENCE [LARGE SCALE GENOMIC DNA]</scope>
    <source>
        <strain evidence="2">SpSt-125</strain>
    </source>
</reference>
<dbReference type="EMBL" id="DSEU01000017">
    <property type="protein sequence ID" value="HEM66527.1"/>
    <property type="molecule type" value="Genomic_DNA"/>
</dbReference>
<dbReference type="InterPro" id="IPR036390">
    <property type="entry name" value="WH_DNA-bd_sf"/>
</dbReference>
<organism evidence="2">
    <name type="scientific">Ignisphaera aggregans</name>
    <dbReference type="NCBI Taxonomy" id="334771"/>
    <lineage>
        <taxon>Archaea</taxon>
        <taxon>Thermoproteota</taxon>
        <taxon>Thermoprotei</taxon>
        <taxon>Desulfurococcales</taxon>
        <taxon>Desulfurococcaceae</taxon>
        <taxon>Ignisphaera</taxon>
    </lineage>
</organism>
<feature type="transmembrane region" description="Helical" evidence="1">
    <location>
        <begin position="107"/>
        <end position="129"/>
    </location>
</feature>
<evidence type="ECO:0008006" key="3">
    <source>
        <dbReference type="Google" id="ProtNLM"/>
    </source>
</evidence>
<evidence type="ECO:0000313" key="2">
    <source>
        <dbReference type="EMBL" id="HEM66527.1"/>
    </source>
</evidence>
<dbReference type="InterPro" id="IPR036388">
    <property type="entry name" value="WH-like_DNA-bd_sf"/>
</dbReference>
<proteinExistence type="predicted"/>
<name>A0A7J2U2K2_9CREN</name>
<sequence length="139" mass="15804">MPTGREELEAYLKLRRLGKPVTIRGFQRLMGYSSPGQAERMLKRLERLGLVEKTPMSEYIAKENLPPELSSYIIIKGYVLPRALIYSAYATTVIATYTVLARPPPPAAILLLALVIPYWIETAININMLKKIRESEKQQ</sequence>
<keyword evidence="1" id="KW-0812">Transmembrane</keyword>
<accession>A0A7J2U2K2</accession>